<organism evidence="5 6">
    <name type="scientific">Halarcobacter anaerophilus</name>
    <dbReference type="NCBI Taxonomy" id="877500"/>
    <lineage>
        <taxon>Bacteria</taxon>
        <taxon>Pseudomonadati</taxon>
        <taxon>Campylobacterota</taxon>
        <taxon>Epsilonproteobacteria</taxon>
        <taxon>Campylobacterales</taxon>
        <taxon>Arcobacteraceae</taxon>
        <taxon>Halarcobacter</taxon>
    </lineage>
</organism>
<dbReference type="InterPro" id="IPR012347">
    <property type="entry name" value="Ferritin-like"/>
</dbReference>
<dbReference type="GO" id="GO:0008199">
    <property type="term" value="F:ferric iron binding"/>
    <property type="evidence" value="ECO:0007669"/>
    <property type="project" value="InterPro"/>
</dbReference>
<keyword evidence="6" id="KW-1185">Reference proteome</keyword>
<sequence length="144" mass="16726">MLVVEQLKTIQANALVMYVKLHNLHWNVKGMQFYAVHEMTESMYNKMAEIYDDTAERVLQVGEKPYVTINDALKVSKIEEDKRVEFSPKEVLEIVLNDYKTFLNDFKELSIISDDIKDTTTVAFSDEQVAKLEKDIWMIKASLS</sequence>
<dbReference type="PROSITE" id="PS00818">
    <property type="entry name" value="DPS_1"/>
    <property type="match status" value="1"/>
</dbReference>
<comment type="caution">
    <text evidence="5">The sequence shown here is derived from an EMBL/GenBank/DDBJ whole genome shotgun (WGS) entry which is preliminary data.</text>
</comment>
<dbReference type="Gene3D" id="1.20.1260.10">
    <property type="match status" value="1"/>
</dbReference>
<dbReference type="CDD" id="cd01043">
    <property type="entry name" value="DPS"/>
    <property type="match status" value="1"/>
</dbReference>
<dbReference type="InterPro" id="IPR002177">
    <property type="entry name" value="DPS_DNA-bd"/>
</dbReference>
<dbReference type="OrthoDB" id="9797687at2"/>
<dbReference type="PIRSF" id="PIRSF005900">
    <property type="entry name" value="Dps"/>
    <property type="match status" value="1"/>
</dbReference>
<protein>
    <submittedName>
        <fullName evidence="5">DNA starvation/stationary phase protection protein</fullName>
    </submittedName>
</protein>
<feature type="domain" description="Ferritin/DPS" evidence="4">
    <location>
        <begin position="5"/>
        <end position="143"/>
    </location>
</feature>
<evidence type="ECO:0000259" key="4">
    <source>
        <dbReference type="Pfam" id="PF00210"/>
    </source>
</evidence>
<dbReference type="STRING" id="877500.GCA_000935065_01390"/>
<evidence type="ECO:0000313" key="6">
    <source>
        <dbReference type="Proteomes" id="UP000290191"/>
    </source>
</evidence>
<dbReference type="InterPro" id="IPR009078">
    <property type="entry name" value="Ferritin-like_SF"/>
</dbReference>
<gene>
    <name evidence="5" type="ORF">CRV06_04355</name>
</gene>
<evidence type="ECO:0000256" key="1">
    <source>
        <dbReference type="ARBA" id="ARBA00004496"/>
    </source>
</evidence>
<dbReference type="Proteomes" id="UP000290191">
    <property type="component" value="Unassembled WGS sequence"/>
</dbReference>
<evidence type="ECO:0000256" key="3">
    <source>
        <dbReference type="RuleBase" id="RU003875"/>
    </source>
</evidence>
<comment type="similarity">
    <text evidence="2 3">Belongs to the Dps family.</text>
</comment>
<evidence type="ECO:0000256" key="2">
    <source>
        <dbReference type="ARBA" id="ARBA00009497"/>
    </source>
</evidence>
<name>A0A4Q0Y4F7_9BACT</name>
<comment type="subcellular location">
    <subcellularLocation>
        <location evidence="1">Cytoplasm</location>
    </subcellularLocation>
</comment>
<dbReference type="PANTHER" id="PTHR42932:SF1">
    <property type="entry name" value="GENERAL STRESS PROTEIN 20U"/>
    <property type="match status" value="1"/>
</dbReference>
<dbReference type="GO" id="GO:0016722">
    <property type="term" value="F:oxidoreductase activity, acting on metal ions"/>
    <property type="evidence" value="ECO:0007669"/>
    <property type="project" value="InterPro"/>
</dbReference>
<dbReference type="RefSeq" id="WP_129081489.1">
    <property type="nucleotide sequence ID" value="NZ_CP041070.1"/>
</dbReference>
<dbReference type="SUPFAM" id="SSF47240">
    <property type="entry name" value="Ferritin-like"/>
    <property type="match status" value="1"/>
</dbReference>
<dbReference type="PRINTS" id="PR01346">
    <property type="entry name" value="HELNAPAPROT"/>
</dbReference>
<dbReference type="EMBL" id="PDKO01000002">
    <property type="protein sequence ID" value="RXJ64174.1"/>
    <property type="molecule type" value="Genomic_DNA"/>
</dbReference>
<accession>A0A4Q0Y4F7</accession>
<evidence type="ECO:0000313" key="5">
    <source>
        <dbReference type="EMBL" id="RXJ64174.1"/>
    </source>
</evidence>
<dbReference type="AlphaFoldDB" id="A0A4Q0Y4F7"/>
<dbReference type="InterPro" id="IPR023188">
    <property type="entry name" value="DPS_DNA-bd_CS"/>
</dbReference>
<proteinExistence type="inferred from homology"/>
<dbReference type="GO" id="GO:0005737">
    <property type="term" value="C:cytoplasm"/>
    <property type="evidence" value="ECO:0007669"/>
    <property type="project" value="UniProtKB-SubCell"/>
</dbReference>
<reference evidence="5 6" key="1">
    <citation type="submission" date="2017-10" db="EMBL/GenBank/DDBJ databases">
        <title>Genomics of the genus Arcobacter.</title>
        <authorList>
            <person name="Perez-Cataluna A."/>
            <person name="Figueras M.J."/>
        </authorList>
    </citation>
    <scope>NUCLEOTIDE SEQUENCE [LARGE SCALE GENOMIC DNA]</scope>
    <source>
        <strain evidence="5 6">DSM 24636</strain>
    </source>
</reference>
<dbReference type="InterPro" id="IPR008331">
    <property type="entry name" value="Ferritin_DPS_dom"/>
</dbReference>
<dbReference type="Pfam" id="PF00210">
    <property type="entry name" value="Ferritin"/>
    <property type="match status" value="1"/>
</dbReference>
<dbReference type="PANTHER" id="PTHR42932">
    <property type="entry name" value="GENERAL STRESS PROTEIN 20U"/>
    <property type="match status" value="1"/>
</dbReference>